<accession>A0A9D9NN85</accession>
<dbReference type="EMBL" id="JADILW010000039">
    <property type="protein sequence ID" value="MBO8479989.1"/>
    <property type="molecule type" value="Genomic_DNA"/>
</dbReference>
<sequence>LTGAGSAFADTVFATIGLFTLTMVQDFIIRHESTIMLAGGAVVALIGLGVFLGARKVRADKPDEHSGLSMFGCTLQAAGTALSNPAALVYMLGLLSVLRLTAGGVDAPVWAVLLAVAAGELCWWTALVLLTSRFLKVNGNTLVTIGKSAGAGIMCFGVILIVKGLLF</sequence>
<keyword evidence="4 6" id="KW-1133">Transmembrane helix</keyword>
<dbReference type="Pfam" id="PF01810">
    <property type="entry name" value="LysE"/>
    <property type="match status" value="1"/>
</dbReference>
<organism evidence="7 8">
    <name type="scientific">Candidatus Cryptobacteroides avistercoris</name>
    <dbReference type="NCBI Taxonomy" id="2840758"/>
    <lineage>
        <taxon>Bacteria</taxon>
        <taxon>Pseudomonadati</taxon>
        <taxon>Bacteroidota</taxon>
        <taxon>Bacteroidia</taxon>
        <taxon>Bacteroidales</taxon>
        <taxon>Candidatus Cryptobacteroides</taxon>
    </lineage>
</organism>
<evidence type="ECO:0000256" key="1">
    <source>
        <dbReference type="ARBA" id="ARBA00004651"/>
    </source>
</evidence>
<evidence type="ECO:0000256" key="6">
    <source>
        <dbReference type="SAM" id="Phobius"/>
    </source>
</evidence>
<comment type="subcellular location">
    <subcellularLocation>
        <location evidence="1">Cell membrane</location>
        <topology evidence="1">Multi-pass membrane protein</topology>
    </subcellularLocation>
</comment>
<dbReference type="GO" id="GO:0005886">
    <property type="term" value="C:plasma membrane"/>
    <property type="evidence" value="ECO:0007669"/>
    <property type="project" value="UniProtKB-SubCell"/>
</dbReference>
<dbReference type="InterPro" id="IPR001123">
    <property type="entry name" value="LeuE-type"/>
</dbReference>
<evidence type="ECO:0000313" key="8">
    <source>
        <dbReference type="Proteomes" id="UP000823769"/>
    </source>
</evidence>
<feature type="transmembrane region" description="Helical" evidence="6">
    <location>
        <begin position="75"/>
        <end position="97"/>
    </location>
</feature>
<reference evidence="7" key="1">
    <citation type="submission" date="2020-10" db="EMBL/GenBank/DDBJ databases">
        <authorList>
            <person name="Gilroy R."/>
        </authorList>
    </citation>
    <scope>NUCLEOTIDE SEQUENCE</scope>
    <source>
        <strain evidence="7">B3-1481</strain>
    </source>
</reference>
<dbReference type="GO" id="GO:0006865">
    <property type="term" value="P:amino acid transport"/>
    <property type="evidence" value="ECO:0007669"/>
    <property type="project" value="InterPro"/>
</dbReference>
<proteinExistence type="predicted"/>
<evidence type="ECO:0000256" key="5">
    <source>
        <dbReference type="ARBA" id="ARBA00023136"/>
    </source>
</evidence>
<keyword evidence="2" id="KW-1003">Cell membrane</keyword>
<feature type="transmembrane region" description="Helical" evidence="6">
    <location>
        <begin position="7"/>
        <end position="29"/>
    </location>
</feature>
<feature type="non-terminal residue" evidence="7">
    <location>
        <position position="1"/>
    </location>
</feature>
<feature type="transmembrane region" description="Helical" evidence="6">
    <location>
        <begin position="142"/>
        <end position="162"/>
    </location>
</feature>
<evidence type="ECO:0000313" key="7">
    <source>
        <dbReference type="EMBL" id="MBO8479989.1"/>
    </source>
</evidence>
<reference evidence="7" key="2">
    <citation type="journal article" date="2021" name="PeerJ">
        <title>Extensive microbial diversity within the chicken gut microbiome revealed by metagenomics and culture.</title>
        <authorList>
            <person name="Gilroy R."/>
            <person name="Ravi A."/>
            <person name="Getino M."/>
            <person name="Pursley I."/>
            <person name="Horton D.L."/>
            <person name="Alikhan N.F."/>
            <person name="Baker D."/>
            <person name="Gharbi K."/>
            <person name="Hall N."/>
            <person name="Watson M."/>
            <person name="Adriaenssens E.M."/>
            <person name="Foster-Nyarko E."/>
            <person name="Jarju S."/>
            <person name="Secka A."/>
            <person name="Antonio M."/>
            <person name="Oren A."/>
            <person name="Chaudhuri R.R."/>
            <person name="La Ragione R."/>
            <person name="Hildebrand F."/>
            <person name="Pallen M.J."/>
        </authorList>
    </citation>
    <scope>NUCLEOTIDE SEQUENCE</scope>
    <source>
        <strain evidence="7">B3-1481</strain>
    </source>
</reference>
<feature type="transmembrane region" description="Helical" evidence="6">
    <location>
        <begin position="109"/>
        <end position="130"/>
    </location>
</feature>
<comment type="caution">
    <text evidence="7">The sequence shown here is derived from an EMBL/GenBank/DDBJ whole genome shotgun (WGS) entry which is preliminary data.</text>
</comment>
<dbReference type="Proteomes" id="UP000823769">
    <property type="component" value="Unassembled WGS sequence"/>
</dbReference>
<feature type="transmembrane region" description="Helical" evidence="6">
    <location>
        <begin position="35"/>
        <end position="54"/>
    </location>
</feature>
<evidence type="ECO:0000256" key="3">
    <source>
        <dbReference type="ARBA" id="ARBA00022692"/>
    </source>
</evidence>
<gene>
    <name evidence="7" type="ORF">IAB76_02610</name>
</gene>
<dbReference type="AlphaFoldDB" id="A0A9D9NN85"/>
<keyword evidence="3 6" id="KW-0812">Transmembrane</keyword>
<evidence type="ECO:0000256" key="2">
    <source>
        <dbReference type="ARBA" id="ARBA00022475"/>
    </source>
</evidence>
<protein>
    <recommendedName>
        <fullName evidence="9">LysE family translocator</fullName>
    </recommendedName>
</protein>
<evidence type="ECO:0000256" key="4">
    <source>
        <dbReference type="ARBA" id="ARBA00022989"/>
    </source>
</evidence>
<keyword evidence="5 6" id="KW-0472">Membrane</keyword>
<evidence type="ECO:0008006" key="9">
    <source>
        <dbReference type="Google" id="ProtNLM"/>
    </source>
</evidence>
<name>A0A9D9NN85_9BACT</name>